<dbReference type="EMBL" id="BSEN01000010">
    <property type="protein sequence ID" value="GLJ76702.1"/>
    <property type="molecule type" value="Genomic_DNA"/>
</dbReference>
<dbReference type="InterPro" id="IPR000182">
    <property type="entry name" value="GNAT_dom"/>
</dbReference>
<keyword evidence="1" id="KW-0808">Transferase</keyword>
<proteinExistence type="predicted"/>
<dbReference type="GO" id="GO:0016747">
    <property type="term" value="F:acyltransferase activity, transferring groups other than amino-acyl groups"/>
    <property type="evidence" value="ECO:0007669"/>
    <property type="project" value="InterPro"/>
</dbReference>
<dbReference type="InterPro" id="IPR050832">
    <property type="entry name" value="Bact_Acetyltransf"/>
</dbReference>
<protein>
    <submittedName>
        <fullName evidence="4">N-acetyltransferase</fullName>
    </submittedName>
</protein>
<dbReference type="Pfam" id="PF00583">
    <property type="entry name" value="Acetyltransf_1"/>
    <property type="match status" value="1"/>
</dbReference>
<dbReference type="SUPFAM" id="SSF55729">
    <property type="entry name" value="Acyl-CoA N-acyltransferases (Nat)"/>
    <property type="match status" value="1"/>
</dbReference>
<dbReference type="Gene3D" id="3.40.630.30">
    <property type="match status" value="1"/>
</dbReference>
<evidence type="ECO:0000259" key="3">
    <source>
        <dbReference type="PROSITE" id="PS51186"/>
    </source>
</evidence>
<reference evidence="4" key="2">
    <citation type="submission" date="2023-01" db="EMBL/GenBank/DDBJ databases">
        <authorList>
            <person name="Sun Q."/>
            <person name="Evtushenko L."/>
        </authorList>
    </citation>
    <scope>NUCLEOTIDE SEQUENCE</scope>
    <source>
        <strain evidence="4">VKM Ac-1401</strain>
    </source>
</reference>
<dbReference type="PROSITE" id="PS51186">
    <property type="entry name" value="GNAT"/>
    <property type="match status" value="1"/>
</dbReference>
<keyword evidence="5" id="KW-1185">Reference proteome</keyword>
<name>A0A9W6HAG2_9MICO</name>
<dbReference type="Proteomes" id="UP001142372">
    <property type="component" value="Unassembled WGS sequence"/>
</dbReference>
<dbReference type="InterPro" id="IPR016181">
    <property type="entry name" value="Acyl_CoA_acyltransferase"/>
</dbReference>
<dbReference type="PANTHER" id="PTHR43877:SF1">
    <property type="entry name" value="ACETYLTRANSFERASE"/>
    <property type="match status" value="1"/>
</dbReference>
<sequence length="181" mass="19223">MTVRIRPAEAGDAAALAAVAAVTFPLACPPHTTDEAKAHFIATVLSEERFAEYLADASRLLLIAEDDEHPHAGAIGYTMLNLGEPADADVKAAIRIRPTIELSKCYVMPGHHGAGVASGLMAASVDAAVAAGSAGMWLGVNEENGRAQRFYGKHGFERVGTKHFLVGDRLEDDWVMERSLA</sequence>
<evidence type="ECO:0000313" key="4">
    <source>
        <dbReference type="EMBL" id="GLJ76702.1"/>
    </source>
</evidence>
<feature type="domain" description="N-acetyltransferase" evidence="3">
    <location>
        <begin position="3"/>
        <end position="181"/>
    </location>
</feature>
<accession>A0A9W6HAG2</accession>
<keyword evidence="2" id="KW-0012">Acyltransferase</keyword>
<evidence type="ECO:0000256" key="2">
    <source>
        <dbReference type="ARBA" id="ARBA00023315"/>
    </source>
</evidence>
<organism evidence="4 5">
    <name type="scientific">Leifsonia poae</name>
    <dbReference type="NCBI Taxonomy" id="110933"/>
    <lineage>
        <taxon>Bacteria</taxon>
        <taxon>Bacillati</taxon>
        <taxon>Actinomycetota</taxon>
        <taxon>Actinomycetes</taxon>
        <taxon>Micrococcales</taxon>
        <taxon>Microbacteriaceae</taxon>
        <taxon>Leifsonia</taxon>
    </lineage>
</organism>
<gene>
    <name evidence="4" type="ORF">GCM10017584_22760</name>
</gene>
<dbReference type="PANTHER" id="PTHR43877">
    <property type="entry name" value="AMINOALKYLPHOSPHONATE N-ACETYLTRANSFERASE-RELATED-RELATED"/>
    <property type="match status" value="1"/>
</dbReference>
<dbReference type="AlphaFoldDB" id="A0A9W6HAG2"/>
<dbReference type="RefSeq" id="WP_271177356.1">
    <property type="nucleotide sequence ID" value="NZ_BAAAJO010000008.1"/>
</dbReference>
<comment type="caution">
    <text evidence="4">The sequence shown here is derived from an EMBL/GenBank/DDBJ whole genome shotgun (WGS) entry which is preliminary data.</text>
</comment>
<reference evidence="4" key="1">
    <citation type="journal article" date="2014" name="Int. J. Syst. Evol. Microbiol.">
        <title>Complete genome sequence of Corynebacterium casei LMG S-19264T (=DSM 44701T), isolated from a smear-ripened cheese.</title>
        <authorList>
            <consortium name="US DOE Joint Genome Institute (JGI-PGF)"/>
            <person name="Walter F."/>
            <person name="Albersmeier A."/>
            <person name="Kalinowski J."/>
            <person name="Ruckert C."/>
        </authorList>
    </citation>
    <scope>NUCLEOTIDE SEQUENCE</scope>
    <source>
        <strain evidence="4">VKM Ac-1401</strain>
    </source>
</reference>
<evidence type="ECO:0000313" key="5">
    <source>
        <dbReference type="Proteomes" id="UP001142372"/>
    </source>
</evidence>
<evidence type="ECO:0000256" key="1">
    <source>
        <dbReference type="ARBA" id="ARBA00022679"/>
    </source>
</evidence>